<feature type="compositionally biased region" description="Basic and acidic residues" evidence="8">
    <location>
        <begin position="242"/>
        <end position="252"/>
    </location>
</feature>
<dbReference type="InterPro" id="IPR018027">
    <property type="entry name" value="Asn/Gln_amidotransferase"/>
</dbReference>
<name>A0AAD8YK79_9STRA</name>
<keyword evidence="3 7" id="KW-0547">Nucleotide-binding</keyword>
<comment type="function">
    <text evidence="7">Allows the formation of correctly charged Gln-tRNA(Gln) through the transamidation of misacylated Glu-tRNA(Gln) in the mitochondria. The reaction takes place in the presence of glutamine and ATP through an activated gamma-phospho-Glu-tRNA(Gln).</text>
</comment>
<dbReference type="Pfam" id="PF02637">
    <property type="entry name" value="GatB_Yqey"/>
    <property type="match status" value="1"/>
</dbReference>
<organism evidence="10 11">
    <name type="scientific">Skeletonema marinoi</name>
    <dbReference type="NCBI Taxonomy" id="267567"/>
    <lineage>
        <taxon>Eukaryota</taxon>
        <taxon>Sar</taxon>
        <taxon>Stramenopiles</taxon>
        <taxon>Ochrophyta</taxon>
        <taxon>Bacillariophyta</taxon>
        <taxon>Coscinodiscophyceae</taxon>
        <taxon>Thalassiosirophycidae</taxon>
        <taxon>Thalassiosirales</taxon>
        <taxon>Skeletonemataceae</taxon>
        <taxon>Skeletonema</taxon>
        <taxon>Skeletonema marinoi-dohrnii complex</taxon>
    </lineage>
</organism>
<comment type="caution">
    <text evidence="10">The sequence shown here is derived from an EMBL/GenBank/DDBJ whole genome shotgun (WGS) entry which is preliminary data.</text>
</comment>
<keyword evidence="4 7" id="KW-0067">ATP-binding</keyword>
<gene>
    <name evidence="10" type="ORF">QTG54_000058</name>
</gene>
<dbReference type="AlphaFoldDB" id="A0AAD8YK79"/>
<evidence type="ECO:0000259" key="9">
    <source>
        <dbReference type="SMART" id="SM00845"/>
    </source>
</evidence>
<evidence type="ECO:0000256" key="3">
    <source>
        <dbReference type="ARBA" id="ARBA00022741"/>
    </source>
</evidence>
<reference evidence="10" key="1">
    <citation type="submission" date="2023-06" db="EMBL/GenBank/DDBJ databases">
        <title>Survivors Of The Sea: Transcriptome response of Skeletonema marinoi to long-term dormancy.</title>
        <authorList>
            <person name="Pinder M.I.M."/>
            <person name="Kourtchenko O."/>
            <person name="Robertson E.K."/>
            <person name="Larsson T."/>
            <person name="Maumus F."/>
            <person name="Osuna-Cruz C.M."/>
            <person name="Vancaester E."/>
            <person name="Stenow R."/>
            <person name="Vandepoele K."/>
            <person name="Ploug H."/>
            <person name="Bruchert V."/>
            <person name="Godhe A."/>
            <person name="Topel M."/>
        </authorList>
    </citation>
    <scope>NUCLEOTIDE SEQUENCE</scope>
    <source>
        <strain evidence="10">R05AC</strain>
    </source>
</reference>
<keyword evidence="5 7" id="KW-0648">Protein biosynthesis</keyword>
<feature type="region of interest" description="Disordered" evidence="8">
    <location>
        <begin position="188"/>
        <end position="272"/>
    </location>
</feature>
<proteinExistence type="inferred from homology"/>
<dbReference type="Pfam" id="PF02934">
    <property type="entry name" value="GatB_N"/>
    <property type="match status" value="1"/>
</dbReference>
<dbReference type="GO" id="GO:0030956">
    <property type="term" value="C:glutamyl-tRNA(Gln) amidotransferase complex"/>
    <property type="evidence" value="ECO:0007669"/>
    <property type="project" value="UniProtKB-UniRule"/>
</dbReference>
<dbReference type="Proteomes" id="UP001224775">
    <property type="component" value="Unassembled WGS sequence"/>
</dbReference>
<dbReference type="InterPro" id="IPR003789">
    <property type="entry name" value="Asn/Gln_tRNA_amidoTrase-B-like"/>
</dbReference>
<evidence type="ECO:0000256" key="7">
    <source>
        <dbReference type="HAMAP-Rule" id="MF_03147"/>
    </source>
</evidence>
<evidence type="ECO:0000256" key="6">
    <source>
        <dbReference type="ARBA" id="ARBA00047913"/>
    </source>
</evidence>
<dbReference type="PROSITE" id="PS01234">
    <property type="entry name" value="GATB"/>
    <property type="match status" value="1"/>
</dbReference>
<dbReference type="InterPro" id="IPR004413">
    <property type="entry name" value="GatB"/>
</dbReference>
<dbReference type="GO" id="GO:0070681">
    <property type="term" value="P:glutaminyl-tRNAGln biosynthesis via transamidation"/>
    <property type="evidence" value="ECO:0007669"/>
    <property type="project" value="UniProtKB-UniRule"/>
</dbReference>
<feature type="compositionally biased region" description="Low complexity" evidence="8">
    <location>
        <begin position="96"/>
        <end position="105"/>
    </location>
</feature>
<keyword evidence="2 7" id="KW-0436">Ligase</keyword>
<accession>A0AAD8YK79</accession>
<feature type="region of interest" description="Disordered" evidence="8">
    <location>
        <begin position="338"/>
        <end position="366"/>
    </location>
</feature>
<evidence type="ECO:0000256" key="1">
    <source>
        <dbReference type="ARBA" id="ARBA00005306"/>
    </source>
</evidence>
<keyword evidence="11" id="KW-1185">Reference proteome</keyword>
<dbReference type="GO" id="GO:0050567">
    <property type="term" value="F:glutaminyl-tRNA synthase (glutamine-hydrolyzing) activity"/>
    <property type="evidence" value="ECO:0007669"/>
    <property type="project" value="UniProtKB-UniRule"/>
</dbReference>
<dbReference type="GO" id="GO:0032543">
    <property type="term" value="P:mitochondrial translation"/>
    <property type="evidence" value="ECO:0007669"/>
    <property type="project" value="UniProtKB-UniRule"/>
</dbReference>
<dbReference type="SUPFAM" id="SSF55931">
    <property type="entry name" value="Glutamine synthetase/guanido kinase"/>
    <property type="match status" value="1"/>
</dbReference>
<feature type="region of interest" description="Disordered" evidence="8">
    <location>
        <begin position="86"/>
        <end position="105"/>
    </location>
</feature>
<evidence type="ECO:0000256" key="2">
    <source>
        <dbReference type="ARBA" id="ARBA00022598"/>
    </source>
</evidence>
<dbReference type="InterPro" id="IPR017958">
    <property type="entry name" value="Gln-tRNA_amidoTrfase_suB_CS"/>
</dbReference>
<comment type="subcellular location">
    <subcellularLocation>
        <location evidence="7">Mitochondrion</location>
    </subcellularLocation>
</comment>
<dbReference type="Gene3D" id="1.10.10.410">
    <property type="match status" value="1"/>
</dbReference>
<dbReference type="GO" id="GO:0005739">
    <property type="term" value="C:mitochondrion"/>
    <property type="evidence" value="ECO:0007669"/>
    <property type="project" value="UniProtKB-SubCell"/>
</dbReference>
<dbReference type="InterPro" id="IPR014746">
    <property type="entry name" value="Gln_synth/guanido_kin_cat_dom"/>
</dbReference>
<keyword evidence="7" id="KW-0496">Mitochondrion</keyword>
<dbReference type="InterPro" id="IPR006075">
    <property type="entry name" value="Asn/Gln-tRNA_Trfase_suB/E_cat"/>
</dbReference>
<dbReference type="GO" id="GO:0005524">
    <property type="term" value="F:ATP binding"/>
    <property type="evidence" value="ECO:0007669"/>
    <property type="project" value="UniProtKB-KW"/>
</dbReference>
<comment type="catalytic activity">
    <reaction evidence="6 7">
        <text>L-glutamyl-tRNA(Gln) + L-glutamine + ATP + H2O = L-glutaminyl-tRNA(Gln) + L-glutamate + ADP + phosphate + H(+)</text>
        <dbReference type="Rhea" id="RHEA:17521"/>
        <dbReference type="Rhea" id="RHEA-COMP:9681"/>
        <dbReference type="Rhea" id="RHEA-COMP:9684"/>
        <dbReference type="ChEBI" id="CHEBI:15377"/>
        <dbReference type="ChEBI" id="CHEBI:15378"/>
        <dbReference type="ChEBI" id="CHEBI:29985"/>
        <dbReference type="ChEBI" id="CHEBI:30616"/>
        <dbReference type="ChEBI" id="CHEBI:43474"/>
        <dbReference type="ChEBI" id="CHEBI:58359"/>
        <dbReference type="ChEBI" id="CHEBI:78520"/>
        <dbReference type="ChEBI" id="CHEBI:78521"/>
        <dbReference type="ChEBI" id="CHEBI:456216"/>
    </reaction>
</comment>
<dbReference type="InterPro" id="IPR023168">
    <property type="entry name" value="GatB_Yqey_C_2"/>
</dbReference>
<evidence type="ECO:0000313" key="10">
    <source>
        <dbReference type="EMBL" id="KAK1748119.1"/>
    </source>
</evidence>
<dbReference type="EMBL" id="JATAAI010000001">
    <property type="protein sequence ID" value="KAK1748119.1"/>
    <property type="molecule type" value="Genomic_DNA"/>
</dbReference>
<dbReference type="HAMAP" id="MF_00121">
    <property type="entry name" value="GatB"/>
    <property type="match status" value="1"/>
</dbReference>
<comment type="subunit">
    <text evidence="7">Subunit of the heterotrimeric GatCAB amidotransferase (AdT) complex, composed of A, B and C subunits.</text>
</comment>
<feature type="domain" description="Asn/Gln amidotransferase" evidence="9">
    <location>
        <begin position="492"/>
        <end position="677"/>
    </location>
</feature>
<evidence type="ECO:0000256" key="5">
    <source>
        <dbReference type="ARBA" id="ARBA00022917"/>
    </source>
</evidence>
<evidence type="ECO:0000256" key="4">
    <source>
        <dbReference type="ARBA" id="ARBA00022840"/>
    </source>
</evidence>
<dbReference type="PANTHER" id="PTHR11659:SF0">
    <property type="entry name" value="GLUTAMYL-TRNA(GLN) AMIDOTRANSFERASE SUBUNIT B, MITOCHONDRIAL"/>
    <property type="match status" value="1"/>
</dbReference>
<dbReference type="EC" id="6.3.5.-" evidence="7"/>
<evidence type="ECO:0000256" key="8">
    <source>
        <dbReference type="SAM" id="MobiDB-lite"/>
    </source>
</evidence>
<dbReference type="PANTHER" id="PTHR11659">
    <property type="entry name" value="GLUTAMYL-TRNA GLN AMIDOTRANSFERASE SUBUNIT B MITOCHONDRIAL AND PROKARYOTIC PET112-RELATED"/>
    <property type="match status" value="1"/>
</dbReference>
<dbReference type="SUPFAM" id="SSF89095">
    <property type="entry name" value="GatB/YqeY motif"/>
    <property type="match status" value="1"/>
</dbReference>
<feature type="compositionally biased region" description="Polar residues" evidence="8">
    <location>
        <begin position="338"/>
        <end position="349"/>
    </location>
</feature>
<comment type="similarity">
    <text evidence="1 7">Belongs to the GatB/GatE family. GatB subfamily.</text>
</comment>
<feature type="compositionally biased region" description="Low complexity" evidence="8">
    <location>
        <begin position="254"/>
        <end position="272"/>
    </location>
</feature>
<evidence type="ECO:0000313" key="11">
    <source>
        <dbReference type="Proteomes" id="UP001224775"/>
    </source>
</evidence>
<dbReference type="InterPro" id="IPR017959">
    <property type="entry name" value="Asn/Gln-tRNA_amidoTrfase_suB/E"/>
</dbReference>
<dbReference type="SMART" id="SM00845">
    <property type="entry name" value="GatB_Yqey"/>
    <property type="match status" value="1"/>
</dbReference>
<protein>
    <recommendedName>
        <fullName evidence="7">Glutamyl-tRNA(Gln) amidotransferase subunit B, mitochondrial</fullName>
        <shortName evidence="7">Glu-AdT subunit B</shortName>
        <ecNumber evidence="7">6.3.5.-</ecNumber>
    </recommendedName>
</protein>
<sequence>MMLSTAKSIIHCYWRSLPRSSSSSLSVRLLSSSAASSQHHEQALSYNRDTGIISDAQSMQPLYQTIIGIEIHAQLAIPTKLFSSAPTKHHHHDGSNKMSSSTASTSNTNVHPFDLAYPGTLPTLSHAAIKSSILSAASLNCQHIHRYSKFERKHYFYADLPHGYQITQQRWPLASEGVVLFLPYSNLQNQQGDDDASKKKKKKRRRGRDDGDNAQEGENSTSKDDSASSKQQQHPIEPVQLRIERIQLEQDTGKTTTHTTTTNSNNNKTTTTSHINYNRAGCALIEIVSYPDLRTAHEAAGVVEKIRKVLKHVGSCDGKMEEGSLRCDLNVSIAPVSSNDDTTISSFDNNNDDEQSNDKYNLPPGNGHRVEVKNLNSLRQIIAATEYEAIRQSSLAIQHNHTGRETRTFDPLGGKTICIRAKGDAIDYRFMPEPDLPPLILDETTLGSKSLEEFLERYMPESAENATARLLEEYGLGESVAVLIASDPPAIVLFEDAVSVAKAELEQEDNDDDSVDVSAVVANFLCNDLYALIKKSAIEEAGDDEDKRATLLNSISVDQSTVASQRLGLLIAMIANGTLTTSMAKKILTIMYKDDLTSSPRDIATRNGWEVISDMDVLVQLCTDVVHDPKNTKQLEQYKQGGKNTWKIEKFFVGKVMAQSNGNAHPEKMKEALASVLEKVVSDQTSSTS</sequence>